<dbReference type="OrthoDB" id="607469at2"/>
<dbReference type="NCBIfam" id="TIGR04131">
    <property type="entry name" value="Bac_Flav_CTERM"/>
    <property type="match status" value="1"/>
</dbReference>
<sequence>MKKPTNLRLILLALIFFQSYFVISQNLKPFTPRFDKRLKGDMLLIGNNILNRDGGRNARPNVAYNGPNLNSDFDMKYIDIDNDNTTFSSSSATLTVPKPACYKIVYAGLYWGAILQQNDRTGIDKVKLKLPSGGGYNDITGQIIYDANTTPIGSDNNKTYACYADITSLVAGQTDAQGVYTVANVKSSEGTNSGTGLSAGWSIYVVYEDPTLPAKYITSFDGFSAIGGATTLDIPVSGFKTIPTGPVRVKFAFAALEGDYSLAGDYLQINGSTISATNAANQVIRAGNNFFNSSVTYVDPATDKTEDFLNRNPASTNTLGYDAGILNINNPGTILKPGGIVIDNNATSANIRLGSTQDVYFYYFNAFAVDIIEPHIVLTKIVKNSAGTNIGNQNVTLGQQLNYEIGFKNTGNDDAKSLTIRDQLPINIIFNYPGDLNPLPAGVTVQSYDPATRSIVFKIDDSVVKANTLTEKVISFKVKVVPDCNSLSEACSNSIDNSAYATYKGTLNPDFQISDDPSVNTNTGCILTPKATNFLVGVDGCKYTANVTLCKDNVDLVAANGYTSYTWYSDEARTKQIGTGQTLNVKDPGTYYVYNLAAAPCRSIYQAITVTRFGSTNTNPVLPYAKAPYKGEVLICPNNGKELPNLFLCGANDSRLIETHVSDGSTLVWEKLDETSCTAPSSASCANEGTSCSWTQVATGPNYDAKIAGQYRLTLNYAGGCFNRFYFNVFTNSLNPTEKHTDIICGKPGTITVGGVPAGYEYSINGTTYQASNIFNNITTAGFYTVYVRLAGVTGNTCIFTVPNIQIRQRNFNVVQDVTQPLCYGEKGKIRVAVNDANAQYYYKLYNNGTLLSSVGPVPDSEYTFDNLNTDQNYVVEVSTDDGCKDTKYIYVGKVWNEYKATVALIEPLTACSNGKIRITTEGGNSPYNYFINSDTVFQSENEFVFTTPGVYTIKIVDKNNCTLTRTITVPDNAKPTYTVTNTNSNCYNDNAQIKINLTNANGYIMSYSINNGGTFQTNPVFSNLQPGTYNVVVRYGMSYTDVNGQPAVKYCTDPAQKVIISGPTSAVTASAGVAELAGCTLTGLGGKLRINNAQGGTAPYQYSFDGGANWQASNEKDVLPGTYILKIKDALGCEYTIPYNIILDPKPADPTIKVEDPVFNCNGTATSKVTVTNSTSGTYTYEYYLDGKPNTPITNNVFTNVPSGSHTVSVKYNVSTVSTYSNLLQEDFGKGGYTTTPGISPVYCFEDESTPHPASWSKLCGDINDYQINDGKYAVASSIKTTFGGTWVVAKDHTTPSDPLGRFLCVNIGSSAGVGGIIYSKPIKDVIVNQPVIISLWAENLMKSTTGSGYSDPELTIQLVNNLNGVGGTETIVATTDTANPWRVPRNEKWEYKELSLNPGAYNNLSFVIRSYNTNFSGNDLLVDDIWVRQIPKSCIAQKDFPIVIDTNKAFSASIVGHKDLTCNGVNNGEITLAAQNFNTTYGFDYSLDNGATWTNSKTSPVTVGGLTSKTYKILIRYDNTAASCSFPFDQPIGTPAALTITASVTKTATCTTGATITAVAGGGTPAYQYELRAANGTTVVTAFQDSGVFTNVPTGTYTVVTRDAYACSSSASAQVTVVAPTQPTATLAASTDYCYTAAKGATLVVTATGTGAITYSLDGAPAQTSNTFTNVGAGTHSITVTDSNNCPVSINGIVIAPELKAAASITKTLDCTTPNATIKVDITDGVAAYTYKVKKDAGIYGASVNVTGNTFNYPATEAGLYTFEITDSKGCKAYVTATISPITNPTVTANPTQITCNGLTNGSVQLVGAGGSGGYEYNFNNLGWSSTSLYSNLSPNISYPYQVRDNKGCTSAVGNITLTQPTAVSGSISATVIKCSTTGTVPAVVTVTGSGGTGAYTYSFNGTTNFTSTNTYSTTTAGTVTAYVRDANNCQFGPLSISIGTLDPITDITIVDSGYDCSTVPAGGHVTLTAVKSGSLANITYQIISGPAGFNPATNTTGNFASLTPGDYIFQATDTATNCLFTKGYTIKAISDIITGGSVLTSIQCFGSTGTIEFTVNGVKANGYDYVIRNAANTIIQQATAVSAATTTVAVPTAQPVGSYTITATDRLTKCQSVYTVTLTQPAASVDVSAVATTVNCNKFTAEITASSTGGTPNYTYAVAKQGAAVPTVYASNNVLTVDTVNGTVLNWVVYVKDANGCTDNFPITIVVDSKPVISSVVVDNQCQTGSTSSFTITATATGLVPLTYSIDGTNFQSSNTFTVSAGSYTVTVKDKNGCTTAAATPVVVYPKVSALAGVTKELDCTPTPDATIKVDITGGKTPYTYTVTKGSGTPGGSVTVAGTSFTISVAPANADTYTFVITDANGCPATTSAIVAPIAPPTVTAVKVDASCNGSATGTVQLTGANGSGGYTYSKDNVTYVATSLFENLAAGAYTFYVKDSKGCTGSVNVTIAEPTTLTATASATNFTCSVTNTKQSATVTIAVPTTGTAPYTYSFNGSGYTNNNTLTVNDNGTNQTINYSVKDAKGCTTPIQQIIINKLDPPVIVSISGTPILCSPAASTTSTVTVSTTNGVGTLAYVITAPASSTSNVTGATTGEFKGLVADTYTFKVTDANGCFAIQSYTVVPLTPIAVAESKLSDVLCNGGNTGSAKFSISGFSATGNYTVAVTSTPAGLPYTTSTVGDVITLNGLVAGNYTLTVQDKTTNCSASKTVNITEPANVLGATLTIVNANCNVPTSKVTVNVTGGTPTYSYAFVQDNVTPLSTDYKSNNTANLDPAIANWDVWVKDANGCTTKLDAALVKDIAPDVTASVTNQCTSTGTSFIIKAVGTGGVGVLTYSISSGVAPSPADTFTVASPGTYIITVKDANNCTDNVSVTVNAVLTASAVLVKDITCANPTNATITINAGGGLAPYTYLVSTDGVTFTTSANLTGNTFTTNTAGEYYFKVTDASGCEKITNKVTVTSPQTVLVTASKVDPTCNGYTDGSITLTATSGVSPFTYSIDNGVTFVSTNVFGGLASGTYNYVIKDAKGCTSVAAPITLVNPAPIAVNIVRNAILCNLNTPGSFDINVISGGTAPYVYRLYDNTFTEIANYTETSANPTPVYKFAGLNFGDYYITVVDAKGCEYRSGKLRIETPPYLNMTAVADSNNCATGVNVTVTTSGGTPNYRYSIFGQPLTETAPMASASYTFVGLAHSTTYYLQVKDNNECISILEFKTPNPPSNIKVTGTTITDATCNGTSTGTLTFTVRDYDPAVTTINYVVLNALTLLPVTPAISGTLTGPLGGPVSGSISTLKAGNYVLKVSEVGGTLCSNAFTFDVSQPAQPLKTTISNVVNATCNAGAQVTLTTTGGTGPYGYAAGPVGFTPTTFGTNNVLVLDYATRQNWDIVVQDAKGCTDRVNITIALDPSPEIALSVNNKCAAEGAYEVKVTQVTAGIAPYSISVNGSGVYTSIPGLPYDVTGLNSGLNTISIKDANGCIDTKSITIDKPLGVTPVITALPTCANNDGVITLTPIGGSGSFTYSITPNVGTVVSNVISGVPAGSYTITITDTNTLCTATAPVELSAPTPVDFNAVVTDASCNGASDGTITVNLAAGSDNPVYTYSILPAPAGYVQTNNVFSNLPQGTYSITVFSGRGCSLSKSYTVNQPLILAATASVAAYSCDVNNVAQPAVVTVNVTAGTGTAPYKYNFDGSSNYYDANTLTVLDNGAAQTIHFYVKDAKGCTFDDTVIVNPYQKITDLTFAGAAITCNAPATSITVTVAGGYAITKYEIVSPIANAVDNGTVNVFNGLLPGTYVFKVTDANGCSFQKSLTIKPVTNITVSGQLIKDVSCNETAATPNGSVEFTVGNFATTYTYSINGVAVAGTHTNPKVTLTNLAVGNYKIDVVDVATGCVAFADVNVSEPATPLLLTLVSNVNANCNFGAKVSVVGSGGTPGYTYAYAESPTAPLATAYKASPNAVLDPSKVWIAYVKDANGCIAQLPLTIVTDPKPTIDPITGVCYDGSPVNVTLVGHGVGPLTYSIGNGFKTSPDFVLNAPGTYTFYVRDANNCDATTPYVYELDQQLLLDATLQDLTCAAPNLATVTLTATQGSKTYTNYEVSFNGGGFTPTTSPYTTNVPGTYVFQVTDSKNCQTVSKPVVVNPIVMPTISTSEFNVDCEGGNNGSITITAGSGLAPYEYSIDGIAYQASNIFAGLTQGTYTVYVRDAKKCVVNKTVFITEPTLLVATAAVTPFGCSVTNAPQDAVVTLTAQNGTPGYKYSFDNGVTFGDSPTLTVSTIVAPKTVYYVVIDANGCRVSGNTIVNPYTPPTDMDITATPIYCNTAGGVSTATVNTVTGGVGPYKYEIVSPATAVTNNTTGIFTGLLPDNYQIKVTDANGCSTTKAIVIKESDKIKAATQLLTDVLCNGGNTGTASFVVSNYITPANYTYALSPVTGTATKTGDVITYTGLTAGTYTFTVVDNTSGCQSQIANFVINQPTVLDFTSTATNTNCNNKTAEITITATGGTPAYRYAVVVATSAPPTTFGTNNVITVDTNNGANMNWDIYVQDLNGCPLMKSQAIIEDALPTTPSVAPFSQCPDPLNGTYTFTITGVTGVAPIQYSIGNGFQSSPTFTVNTSGSYDVTVKDGNNCEVTTTAVINISPALVLDVKITTLPDCNSNNGVITATATGGSTPANYSYSLNGNFGQPTGIFNTNVGPGHHSITVTDLTTNCERTVEFDILPATPIAGFTLTHTDVTCNTFTDGTITATIDETGKNNNPIYYYSITAGPVLRPNQTSNVFTGLPKGQYTVTVTSGRGCKDLEDVEILQPDPIAVADPVFTQFGCTTGTNTNVNATITVNTVTGGSGKYVLYQFMKNGVEVQKSTSNTYTVFDLTGGIYSVNVYDDKGCTGASTSIIDIKPFISLDDITVTINKDITCVNNQDITVTVATTGGTPAQLLYSIAGVGGSTFTANNTTGVFTGLPIGNYLITVVNPATGCTIQEAHYVFDPNTFEIKATPVNAQICFGTADGSVDLTFVDNQLIPTNDAGAFNYTITGGPAPITGTSPNAGPWSVTGLVAGQYTVVAKLVNNPECTVQSVFNISQPAAALTVTTTKSEITCVAGNNDGEISATATGGWDNNYQYELVLNGAVIAQNTDGNFAGLSAGNYTINVKDGLGCPASATESLKIPDPIVVTASANASVLPCFGDRSGVITVNPPTGGQGSNYMYTLNILSETPVIVSGPQSDPVFTGLPAGTYSITVTDGFTCSATSANVVITEPTEVIPSLVLTSTQTCNTQSTLTLSATGGSGPYTYSADKTFTTTIGSFATSVTFPVPVGKYQYYVKDAKGCVAKISNEVKIDALEPLEIELDVTNAVVKCMGEATGVIVATGKGGLGNYIYTLENTAGGVVRPAQANGRFEDLPIGTYVVKVASGDCPAASGPIEIKQPTTAIQATFTPTNVSCFGENNGQIVVAATGGTGTIKYSISPDLDRFDVKNTFDKLAPGKYTVIAQDENGCYVIDEVEITQPKPLIVTELANSMIPEVCKGDKDGAFSIEIKGGTAPYSVSLDDKKGTYTVGTATQTIFDFTNLSGGVHTVYVVDAQGCTNEFVENMPLPVTLDPTVEVNYDCVNNSQSNMVTITVDASNTDLTQIDYSLDGTGTYQPANIFTNVAPGTHTVMVRHTNGCEVPTASFVIKPYDPLTLTLSSGQQEMNVISVTAAGGAPAYEYSFNGEPFTSSNKYKIYKSGDYVVVVRDKNGCTVTITVPAVYIDVCLDNYFTPNGDGVYDTWGPGCTNIYNNLEFSIFDRYGRVIAKYHYGQKWDGRYNGAELPSGDYWYVLKLNDAKDDREFVGHFTLYR</sequence>
<dbReference type="RefSeq" id="WP_073075421.1">
    <property type="nucleotide sequence ID" value="NZ_FRBT01000002.1"/>
</dbReference>
<evidence type="ECO:0000313" key="2">
    <source>
        <dbReference type="Proteomes" id="UP000184028"/>
    </source>
</evidence>
<accession>A0A1M7CVJ3</accession>
<name>A0A1M7CVJ3_9FLAO</name>
<organism evidence="1 2">
    <name type="scientific">Flavobacterium chilense</name>
    <dbReference type="NCBI Taxonomy" id="946677"/>
    <lineage>
        <taxon>Bacteria</taxon>
        <taxon>Pseudomonadati</taxon>
        <taxon>Bacteroidota</taxon>
        <taxon>Flavobacteriia</taxon>
        <taxon>Flavobacteriales</taxon>
        <taxon>Flavobacteriaceae</taxon>
        <taxon>Flavobacterium</taxon>
    </lineage>
</organism>
<gene>
    <name evidence="1" type="ORF">SAMN05444484_102315</name>
</gene>
<dbReference type="EMBL" id="FRBT01000002">
    <property type="protein sequence ID" value="SHL71123.1"/>
    <property type="molecule type" value="Genomic_DNA"/>
</dbReference>
<protein>
    <submittedName>
        <fullName evidence="1">Gliding motility-associated C-terminal domain-containing protein</fullName>
    </submittedName>
</protein>
<proteinExistence type="predicted"/>
<dbReference type="InterPro" id="IPR025667">
    <property type="entry name" value="SprB_repeat"/>
</dbReference>
<dbReference type="STRING" id="946677.SAMN05444484_102315"/>
<dbReference type="Pfam" id="PF13585">
    <property type="entry name" value="CHU_C"/>
    <property type="match status" value="1"/>
</dbReference>
<evidence type="ECO:0000313" key="1">
    <source>
        <dbReference type="EMBL" id="SHL71123.1"/>
    </source>
</evidence>
<reference evidence="2" key="1">
    <citation type="submission" date="2016-11" db="EMBL/GenBank/DDBJ databases">
        <authorList>
            <person name="Varghese N."/>
            <person name="Submissions S."/>
        </authorList>
    </citation>
    <scope>NUCLEOTIDE SEQUENCE [LARGE SCALE GENOMIC DNA]</scope>
    <source>
        <strain evidence="2">DSM 24724</strain>
    </source>
</reference>
<dbReference type="InterPro" id="IPR026341">
    <property type="entry name" value="T9SS_type_B"/>
</dbReference>
<dbReference type="Pfam" id="PF13573">
    <property type="entry name" value="SprB"/>
    <property type="match status" value="11"/>
</dbReference>
<dbReference type="Proteomes" id="UP000184028">
    <property type="component" value="Unassembled WGS sequence"/>
</dbReference>
<keyword evidence="2" id="KW-1185">Reference proteome</keyword>